<evidence type="ECO:0000313" key="5">
    <source>
        <dbReference type="Proteomes" id="UP000288716"/>
    </source>
</evidence>
<name>A0A443SR09_9ACAR</name>
<dbReference type="InterPro" id="IPR046450">
    <property type="entry name" value="PA_dom_sf"/>
</dbReference>
<gene>
    <name evidence="4" type="ORF">B4U80_03802</name>
</gene>
<dbReference type="Pfam" id="PF02225">
    <property type="entry name" value="PA"/>
    <property type="match status" value="1"/>
</dbReference>
<reference evidence="4 5" key="1">
    <citation type="journal article" date="2018" name="Gigascience">
        <title>Genomes of trombidid mites reveal novel predicted allergens and laterally-transferred genes associated with secondary metabolism.</title>
        <authorList>
            <person name="Dong X."/>
            <person name="Chaisiri K."/>
            <person name="Xia D."/>
            <person name="Armstrong S.D."/>
            <person name="Fang Y."/>
            <person name="Donnelly M.J."/>
            <person name="Kadowaki T."/>
            <person name="McGarry J.W."/>
            <person name="Darby A.C."/>
            <person name="Makepeace B.L."/>
        </authorList>
    </citation>
    <scope>NUCLEOTIDE SEQUENCE [LARGE SCALE GENOMIC DNA]</scope>
    <source>
        <strain evidence="4">UoL-UT</strain>
    </source>
</reference>
<feature type="domain" description="PA" evidence="3">
    <location>
        <begin position="51"/>
        <end position="138"/>
    </location>
</feature>
<protein>
    <submittedName>
        <fullName evidence="4">Protease-associated domain-containing protein 1-like protein</fullName>
    </submittedName>
</protein>
<dbReference type="GO" id="GO:0006508">
    <property type="term" value="P:proteolysis"/>
    <property type="evidence" value="ECO:0007669"/>
    <property type="project" value="UniProtKB-KW"/>
</dbReference>
<evidence type="ECO:0000313" key="4">
    <source>
        <dbReference type="EMBL" id="RWS29905.1"/>
    </source>
</evidence>
<dbReference type="EMBL" id="NCKV01000720">
    <property type="protein sequence ID" value="RWS29905.1"/>
    <property type="molecule type" value="Genomic_DNA"/>
</dbReference>
<keyword evidence="2" id="KW-0325">Glycoprotein</keyword>
<dbReference type="SUPFAM" id="SSF52025">
    <property type="entry name" value="PA domain"/>
    <property type="match status" value="1"/>
</dbReference>
<dbReference type="PANTHER" id="PTHR22702:SF1">
    <property type="entry name" value="PROTEASE-ASSOCIATED DOMAIN-CONTAINING PROTEIN 1"/>
    <property type="match status" value="1"/>
</dbReference>
<accession>A0A443SR09</accession>
<comment type="caution">
    <text evidence="4">The sequence shown here is derived from an EMBL/GenBank/DDBJ whole genome shotgun (WGS) entry which is preliminary data.</text>
</comment>
<dbReference type="PANTHER" id="PTHR22702">
    <property type="entry name" value="PROTEASE-ASSOCIATED DOMAIN-CONTAINING PROTEIN"/>
    <property type="match status" value="1"/>
</dbReference>
<keyword evidence="5" id="KW-1185">Reference proteome</keyword>
<keyword evidence="4" id="KW-0378">Hydrolase</keyword>
<dbReference type="Gene3D" id="3.50.30.30">
    <property type="match status" value="1"/>
</dbReference>
<keyword evidence="4" id="KW-0645">Protease</keyword>
<dbReference type="OrthoDB" id="206201at2759"/>
<evidence type="ECO:0000256" key="1">
    <source>
        <dbReference type="ARBA" id="ARBA00022729"/>
    </source>
</evidence>
<dbReference type="VEuPathDB" id="VectorBase:LDEU002136"/>
<dbReference type="AlphaFoldDB" id="A0A443SR09"/>
<dbReference type="GO" id="GO:0008233">
    <property type="term" value="F:peptidase activity"/>
    <property type="evidence" value="ECO:0007669"/>
    <property type="project" value="UniProtKB-KW"/>
</dbReference>
<dbReference type="Proteomes" id="UP000288716">
    <property type="component" value="Unassembled WGS sequence"/>
</dbReference>
<evidence type="ECO:0000259" key="3">
    <source>
        <dbReference type="Pfam" id="PF02225"/>
    </source>
</evidence>
<proteinExistence type="predicted"/>
<sequence length="176" mass="20050">GNTFITSNDEHIHYKEDVYFEILEPQTLRYTFKARPAQSFGVPFKEHLEKVPLIVVEPSDACATLMTNRYELVSNVGLVERGGCSFLSKCIQAQNSGLVAVIVYDNKESSDEYVDMIDDNTKRNCTIPAVYILGRDGYMIRRHLIAEQLKSAIINIPINETMIPLSKRRNPPWNLI</sequence>
<evidence type="ECO:0000256" key="2">
    <source>
        <dbReference type="ARBA" id="ARBA00023180"/>
    </source>
</evidence>
<organism evidence="4 5">
    <name type="scientific">Leptotrombidium deliense</name>
    <dbReference type="NCBI Taxonomy" id="299467"/>
    <lineage>
        <taxon>Eukaryota</taxon>
        <taxon>Metazoa</taxon>
        <taxon>Ecdysozoa</taxon>
        <taxon>Arthropoda</taxon>
        <taxon>Chelicerata</taxon>
        <taxon>Arachnida</taxon>
        <taxon>Acari</taxon>
        <taxon>Acariformes</taxon>
        <taxon>Trombidiformes</taxon>
        <taxon>Prostigmata</taxon>
        <taxon>Anystina</taxon>
        <taxon>Parasitengona</taxon>
        <taxon>Trombiculoidea</taxon>
        <taxon>Trombiculidae</taxon>
        <taxon>Leptotrombidium</taxon>
    </lineage>
</organism>
<feature type="non-terminal residue" evidence="4">
    <location>
        <position position="1"/>
    </location>
</feature>
<keyword evidence="1" id="KW-0732">Signal</keyword>
<dbReference type="InterPro" id="IPR003137">
    <property type="entry name" value="PA_domain"/>
</dbReference>